<keyword evidence="3" id="KW-1185">Reference proteome</keyword>
<sequence>MKGSFPHVGTSVSVISDTVAHSPPEPPAPGVRFLTTADPRGPRPGETIRELNERATSAQVTELHYPAGSLVLVAGLPGAGKSTLLDRLYGLRGDETLPVISGGTRVIDSRQSRSWWARFLGPLPHRARVPLVQANHVWRIARAMSQGHAVVAHTRGTWPHILRGFAWMARRRGGEVHLILLDVDARTARQGQVARGRVVTTSVFARHVRRWRPLMERARSGNVPPADGVTILDRAAADRLKAIRFDGVPDAEGPAPEAR</sequence>
<evidence type="ECO:0000256" key="1">
    <source>
        <dbReference type="SAM" id="MobiDB-lite"/>
    </source>
</evidence>
<dbReference type="AlphaFoldDB" id="A0A6H9YJI0"/>
<dbReference type="EMBL" id="WBMT01000032">
    <property type="protein sequence ID" value="KAB2340028.1"/>
    <property type="molecule type" value="Genomic_DNA"/>
</dbReference>
<dbReference type="Gene3D" id="3.40.50.300">
    <property type="entry name" value="P-loop containing nucleotide triphosphate hydrolases"/>
    <property type="match status" value="1"/>
</dbReference>
<dbReference type="SUPFAM" id="SSF52540">
    <property type="entry name" value="P-loop containing nucleoside triphosphate hydrolases"/>
    <property type="match status" value="1"/>
</dbReference>
<protein>
    <submittedName>
        <fullName evidence="2">AAA family ATPase</fullName>
    </submittedName>
</protein>
<reference evidence="2 3" key="1">
    <citation type="submission" date="2019-09" db="EMBL/GenBank/DDBJ databases">
        <title>Actinomadura physcomitrii sp. nov., a novel actinomycete isolated from moss [Physcomitrium sphaericum (Ludw) Fuernr].</title>
        <authorList>
            <person name="Zhuang X."/>
            <person name="Liu C."/>
        </authorList>
    </citation>
    <scope>NUCLEOTIDE SEQUENCE [LARGE SCALE GENOMIC DNA]</scope>
    <source>
        <strain evidence="2 3">HMC1</strain>
    </source>
</reference>
<dbReference type="OrthoDB" id="3523587at2"/>
<proteinExistence type="predicted"/>
<dbReference type="InterPro" id="IPR027417">
    <property type="entry name" value="P-loop_NTPase"/>
</dbReference>
<name>A0A6H9YJI0_9ACTN</name>
<comment type="caution">
    <text evidence="2">The sequence shown here is derived from an EMBL/GenBank/DDBJ whole genome shotgun (WGS) entry which is preliminary data.</text>
</comment>
<evidence type="ECO:0000313" key="2">
    <source>
        <dbReference type="EMBL" id="KAB2340028.1"/>
    </source>
</evidence>
<accession>A0A6H9YJI0</accession>
<evidence type="ECO:0000313" key="3">
    <source>
        <dbReference type="Proteomes" id="UP000468735"/>
    </source>
</evidence>
<gene>
    <name evidence="2" type="ORF">F8566_46250</name>
</gene>
<dbReference type="Pfam" id="PF13671">
    <property type="entry name" value="AAA_33"/>
    <property type="match status" value="1"/>
</dbReference>
<organism evidence="2 3">
    <name type="scientific">Actinomadura rudentiformis</name>
    <dbReference type="NCBI Taxonomy" id="359158"/>
    <lineage>
        <taxon>Bacteria</taxon>
        <taxon>Bacillati</taxon>
        <taxon>Actinomycetota</taxon>
        <taxon>Actinomycetes</taxon>
        <taxon>Streptosporangiales</taxon>
        <taxon>Thermomonosporaceae</taxon>
        <taxon>Actinomadura</taxon>
    </lineage>
</organism>
<dbReference type="Proteomes" id="UP000468735">
    <property type="component" value="Unassembled WGS sequence"/>
</dbReference>
<feature type="region of interest" description="Disordered" evidence="1">
    <location>
        <begin position="17"/>
        <end position="45"/>
    </location>
</feature>